<feature type="transmembrane region" description="Helical" evidence="1">
    <location>
        <begin position="66"/>
        <end position="86"/>
    </location>
</feature>
<protein>
    <submittedName>
        <fullName evidence="2">Uncharacterized protein</fullName>
    </submittedName>
</protein>
<evidence type="ECO:0000256" key="1">
    <source>
        <dbReference type="SAM" id="Phobius"/>
    </source>
</evidence>
<accession>A0A7T3V5D6</accession>
<organism evidence="2 3">
    <name type="scientific">Treponema peruense</name>
    <dbReference type="NCBI Taxonomy" id="2787628"/>
    <lineage>
        <taxon>Bacteria</taxon>
        <taxon>Pseudomonadati</taxon>
        <taxon>Spirochaetota</taxon>
        <taxon>Spirochaetia</taxon>
        <taxon>Spirochaetales</taxon>
        <taxon>Treponemataceae</taxon>
        <taxon>Treponema</taxon>
    </lineage>
</organism>
<keyword evidence="1" id="KW-1133">Transmembrane helix</keyword>
<dbReference type="KEGG" id="tper:IWA51_01465"/>
<proteinExistence type="predicted"/>
<reference evidence="2 3" key="1">
    <citation type="submission" date="2020-11" db="EMBL/GenBank/DDBJ databases">
        <title>Treponema Peruensis nv. sp., first commensal Treponema isolated from human feces.</title>
        <authorList>
            <person name="Belkhou C."/>
            <person name="Raes J."/>
        </authorList>
    </citation>
    <scope>NUCLEOTIDE SEQUENCE [LARGE SCALE GENOMIC DNA]</scope>
    <source>
        <strain evidence="2 3">RCC2812</strain>
    </source>
</reference>
<evidence type="ECO:0000313" key="3">
    <source>
        <dbReference type="Proteomes" id="UP000595224"/>
    </source>
</evidence>
<keyword evidence="1" id="KW-0812">Transmembrane</keyword>
<sequence>MALIYVYNGVGKDCDIYNNDGKICDIVKGIDLEKSLIISKGEKLKADYVAKKDDVIFIRRLPKDPVTAIVVGGAAILGFCAFGTALEQKDKNDKMQAEMDKQAAAAKAAAETRAKLPFVKGSKNQIATGNTLPFIIGKTLMTPYLLSSPFYTFGGANGSKSYYNAVMEIGYAKTAINKISLGTTDLKSWADGKLSGTATIAEGTYGDSENRVEIIQSGSFTLDSRFNEKWVSNELNTEIPHRYFDGSDADEGKEIQEEWEAGVVENLPEHAMQVEVVVLLDGCRKYDDGWKNQDITLTVEYCTDASNPVWERFSKGFNQNGTYSNTFSYRTKKQMRFVATQTFTAEQAFGSNMAVRVKRTTAKAESNANDTIYLLAVQTKCYDAKKSSKSALVAAKPLEDNLSDKCTRIALRMIANTNTKDNLDAFNVTCTSYARTWNGTSWSTDKTPTRNLASWVLEVLTSDTHSPSKYEDSELDLDSFGAFYEYCKSNNFYADGAILDGTTKKNTIETLLQNANAALVYDPSTGKIEVVIDSARSYAVALLNSDNIISFQMSKEFKRQTDGRRCTYLNSDAEYSSDTETFMRDGGDYDPATDTLTKLSRDYITTHDHIYKYAWREMAAESAQPRTMTVNVGPVGAYYPIFDCVDVQHKALAIGLGSTTIKSAEYSGGVLSKINLDGFVDFPTDSACGIIVNACAGTERGVLYLKVSNAEGTARTHTLKVTSNVSISDNVLPGHGDTISFGRLDTDGEFTQIRSRMKIMDAEPNGRNYILTLKDYVPEMYKYGTIPAYTSNVTNRPNKTGGTTDQSNILDGVIKAAEQAAEKGGIDAAQEAVNAMTHGNHFTNVHKIDFDGTSVDAILAKVDEALKTANSMTEIKDEDMNVVMDEAKTSISTLKQTATEISATVATKADQSALDKANTNISTLQQTATEISATVKTKADQSDLEDANTNISTLQSTVSVQSSYVGAMVRGGDKEGHMSLSLELPVVIDSDTRAKMVKKSSESAVAAVYEQLADASGTAIKGSYAIKANADPEAAVKPLWDACVKGGLLASQIELTADQIKVAVGELNIDAKQVVFNNGGTSTSIIDGGKIKTDLIDVDSLFAQNIVIGSQGSVRSFNYNESLAGFKIDGNGSSEFNNVKAVNGIFTNIDIDGNSTFRGSISSETIIASNATPEGDTNIKNYVSTTYVWAIASEYIVGTHGSMLISKQGYLGGVYFSKFNITKSLSGRLYRAEIIFYNGSTEIGRIDGYYNNITGTYKGTIGKKLQIGITTTGATLKFMNIPTAAPSVNNYVWVDSNGFLRLS</sequence>
<keyword evidence="3" id="KW-1185">Reference proteome</keyword>
<dbReference type="Proteomes" id="UP000595224">
    <property type="component" value="Chromosome"/>
</dbReference>
<dbReference type="EMBL" id="CP064936">
    <property type="protein sequence ID" value="QQA01316.1"/>
    <property type="molecule type" value="Genomic_DNA"/>
</dbReference>
<gene>
    <name evidence="2" type="ORF">IWA51_01465</name>
</gene>
<dbReference type="RefSeq" id="WP_198442889.1">
    <property type="nucleotide sequence ID" value="NZ_CP064936.1"/>
</dbReference>
<keyword evidence="1" id="KW-0472">Membrane</keyword>
<name>A0A7T3V5D6_9SPIR</name>
<evidence type="ECO:0000313" key="2">
    <source>
        <dbReference type="EMBL" id="QQA01316.1"/>
    </source>
</evidence>